<sequence>MRVSPSAYVYALEALGQENTAIVIACTLQQATQISNAGGYLRVLGQRISHWSR</sequence>
<dbReference type="Proteomes" id="UP000003250">
    <property type="component" value="Unassembled WGS sequence"/>
</dbReference>
<dbReference type="EMBL" id="AHAM01000293">
    <property type="protein sequence ID" value="EHK52991.1"/>
    <property type="molecule type" value="Genomic_DNA"/>
</dbReference>
<accession>H0I202</accession>
<keyword evidence="3" id="KW-1185">Reference proteome</keyword>
<organism evidence="2 3">
    <name type="scientific">Mesorhizobium alhagi CCNWXJ12-2</name>
    <dbReference type="NCBI Taxonomy" id="1107882"/>
    <lineage>
        <taxon>Bacteria</taxon>
        <taxon>Pseudomonadati</taxon>
        <taxon>Pseudomonadota</taxon>
        <taxon>Alphaproteobacteria</taxon>
        <taxon>Hyphomicrobiales</taxon>
        <taxon>Phyllobacteriaceae</taxon>
        <taxon>Allomesorhizobium</taxon>
    </lineage>
</organism>
<dbReference type="Pfam" id="PF11800">
    <property type="entry name" value="RP-C_C"/>
    <property type="match status" value="1"/>
</dbReference>
<feature type="domain" description="Plasmid replication protein C C-terminal" evidence="1">
    <location>
        <begin position="2"/>
        <end position="47"/>
    </location>
</feature>
<dbReference type="AlphaFoldDB" id="H0I202"/>
<protein>
    <submittedName>
        <fullName evidence="2">Replication initiation protein RepC</fullName>
    </submittedName>
</protein>
<reference evidence="2 3" key="1">
    <citation type="journal article" date="2012" name="J. Bacteriol.">
        <title>Draft Genome Sequence of Mesorhizobium alhagi CCNWXJ12-2T, a Novel Salt-Resistant Species Isolated from the Desert of Northwestern China.</title>
        <authorList>
            <person name="Zhou M."/>
            <person name="Chen W."/>
            <person name="Chen H."/>
            <person name="Wei G."/>
        </authorList>
    </citation>
    <scope>NUCLEOTIDE SEQUENCE [LARGE SCALE GENOMIC DNA]</scope>
    <source>
        <strain evidence="2 3">CCNWXJ12-2</strain>
    </source>
</reference>
<proteinExistence type="predicted"/>
<evidence type="ECO:0000313" key="3">
    <source>
        <dbReference type="Proteomes" id="UP000003250"/>
    </source>
</evidence>
<evidence type="ECO:0000313" key="2">
    <source>
        <dbReference type="EMBL" id="EHK52991.1"/>
    </source>
</evidence>
<dbReference type="InterPro" id="IPR021760">
    <property type="entry name" value="RepC_C"/>
</dbReference>
<dbReference type="PATRIC" id="fig|1107882.3.peg.6280"/>
<name>H0I202_9HYPH</name>
<evidence type="ECO:0000259" key="1">
    <source>
        <dbReference type="Pfam" id="PF11800"/>
    </source>
</evidence>
<gene>
    <name evidence="2" type="ORF">MAXJ12_32489</name>
</gene>